<keyword evidence="6" id="KW-1185">Reference proteome</keyword>
<dbReference type="InterPro" id="IPR011701">
    <property type="entry name" value="MFS"/>
</dbReference>
<evidence type="ECO:0000313" key="6">
    <source>
        <dbReference type="Proteomes" id="UP000887565"/>
    </source>
</evidence>
<comment type="subcellular location">
    <subcellularLocation>
        <location evidence="1">Membrane</location>
        <topology evidence="1">Multi-pass membrane protein</topology>
    </subcellularLocation>
</comment>
<organism evidence="6 7">
    <name type="scientific">Romanomermis culicivorax</name>
    <name type="common">Nematode worm</name>
    <dbReference type="NCBI Taxonomy" id="13658"/>
    <lineage>
        <taxon>Eukaryota</taxon>
        <taxon>Metazoa</taxon>
        <taxon>Ecdysozoa</taxon>
        <taxon>Nematoda</taxon>
        <taxon>Enoplea</taxon>
        <taxon>Dorylaimia</taxon>
        <taxon>Mermithida</taxon>
        <taxon>Mermithoidea</taxon>
        <taxon>Mermithidae</taxon>
        <taxon>Romanomermis</taxon>
    </lineage>
</organism>
<feature type="transmembrane region" description="Helical" evidence="5">
    <location>
        <begin position="24"/>
        <end position="46"/>
    </location>
</feature>
<dbReference type="AlphaFoldDB" id="A0A915L8W7"/>
<sequence length="237" mass="25894">MTYGAANAAGDGDGGNQSRDQPKFPLVCSWRFVVVIVAFVGAVLHATMRNMIGMTMVCMVNATDGNGDDNDTLVSDLLRGNRTNKISTAVKCRPPLELTDDYHHGEFEWTKDEQNFVISANAVGQLVGLSLAGMATHNLWLMFVATLFGSIFTFIFPMAAHMGSNYAFYSRVGVGVCTGISWPCIHTIIGKWCHKDELSYLNSLVSGGRQISVVVSTPVAAYFCKQFYLWGGVEREV</sequence>
<dbReference type="Pfam" id="PF07690">
    <property type="entry name" value="MFS_1"/>
    <property type="match status" value="1"/>
</dbReference>
<evidence type="ECO:0000313" key="7">
    <source>
        <dbReference type="WBParaSite" id="nRc.2.0.1.t47484-RA"/>
    </source>
</evidence>
<proteinExistence type="predicted"/>
<name>A0A915L8W7_ROMCU</name>
<dbReference type="Proteomes" id="UP000887565">
    <property type="component" value="Unplaced"/>
</dbReference>
<evidence type="ECO:0000256" key="4">
    <source>
        <dbReference type="ARBA" id="ARBA00023136"/>
    </source>
</evidence>
<evidence type="ECO:0000256" key="3">
    <source>
        <dbReference type="ARBA" id="ARBA00022989"/>
    </source>
</evidence>
<keyword evidence="2 5" id="KW-0812">Transmembrane</keyword>
<dbReference type="WBParaSite" id="nRc.2.0.1.t47484-RA">
    <property type="protein sequence ID" value="nRc.2.0.1.t47484-RA"/>
    <property type="gene ID" value="nRc.2.0.1.g47484"/>
</dbReference>
<dbReference type="InterPro" id="IPR050382">
    <property type="entry name" value="MFS_Na/Anion_cotransporter"/>
</dbReference>
<feature type="transmembrane region" description="Helical" evidence="5">
    <location>
        <begin position="166"/>
        <end position="185"/>
    </location>
</feature>
<dbReference type="InterPro" id="IPR036259">
    <property type="entry name" value="MFS_trans_sf"/>
</dbReference>
<dbReference type="GO" id="GO:0022857">
    <property type="term" value="F:transmembrane transporter activity"/>
    <property type="evidence" value="ECO:0007669"/>
    <property type="project" value="InterPro"/>
</dbReference>
<feature type="transmembrane region" description="Helical" evidence="5">
    <location>
        <begin position="139"/>
        <end position="160"/>
    </location>
</feature>
<evidence type="ECO:0000256" key="1">
    <source>
        <dbReference type="ARBA" id="ARBA00004141"/>
    </source>
</evidence>
<accession>A0A915L8W7</accession>
<evidence type="ECO:0000256" key="5">
    <source>
        <dbReference type="SAM" id="Phobius"/>
    </source>
</evidence>
<dbReference type="PANTHER" id="PTHR11662:SF399">
    <property type="entry name" value="FI19708P1-RELATED"/>
    <property type="match status" value="1"/>
</dbReference>
<dbReference type="GO" id="GO:0006820">
    <property type="term" value="P:monoatomic anion transport"/>
    <property type="evidence" value="ECO:0007669"/>
    <property type="project" value="TreeGrafter"/>
</dbReference>
<evidence type="ECO:0000256" key="2">
    <source>
        <dbReference type="ARBA" id="ARBA00022692"/>
    </source>
</evidence>
<reference evidence="7" key="1">
    <citation type="submission" date="2022-11" db="UniProtKB">
        <authorList>
            <consortium name="WormBaseParasite"/>
        </authorList>
    </citation>
    <scope>IDENTIFICATION</scope>
</reference>
<dbReference type="GO" id="GO:0016020">
    <property type="term" value="C:membrane"/>
    <property type="evidence" value="ECO:0007669"/>
    <property type="project" value="UniProtKB-SubCell"/>
</dbReference>
<keyword evidence="4 5" id="KW-0472">Membrane</keyword>
<dbReference type="Gene3D" id="1.20.1250.20">
    <property type="entry name" value="MFS general substrate transporter like domains"/>
    <property type="match status" value="1"/>
</dbReference>
<dbReference type="SUPFAM" id="SSF103473">
    <property type="entry name" value="MFS general substrate transporter"/>
    <property type="match status" value="1"/>
</dbReference>
<dbReference type="PANTHER" id="PTHR11662">
    <property type="entry name" value="SOLUTE CARRIER FAMILY 17"/>
    <property type="match status" value="1"/>
</dbReference>
<keyword evidence="3 5" id="KW-1133">Transmembrane helix</keyword>
<protein>
    <submittedName>
        <fullName evidence="7">Uncharacterized protein</fullName>
    </submittedName>
</protein>